<dbReference type="EMBL" id="JABFUD020000011">
    <property type="protein sequence ID" value="KAI5073129.1"/>
    <property type="molecule type" value="Genomic_DNA"/>
</dbReference>
<organism evidence="2 3">
    <name type="scientific">Adiantum capillus-veneris</name>
    <name type="common">Maidenhair fern</name>
    <dbReference type="NCBI Taxonomy" id="13818"/>
    <lineage>
        <taxon>Eukaryota</taxon>
        <taxon>Viridiplantae</taxon>
        <taxon>Streptophyta</taxon>
        <taxon>Embryophyta</taxon>
        <taxon>Tracheophyta</taxon>
        <taxon>Polypodiopsida</taxon>
        <taxon>Polypodiidae</taxon>
        <taxon>Polypodiales</taxon>
        <taxon>Pteridineae</taxon>
        <taxon>Pteridaceae</taxon>
        <taxon>Vittarioideae</taxon>
        <taxon>Adiantum</taxon>
    </lineage>
</organism>
<dbReference type="AlphaFoldDB" id="A0A9D4US75"/>
<keyword evidence="3" id="KW-1185">Reference proteome</keyword>
<name>A0A9D4US75_ADICA</name>
<feature type="compositionally biased region" description="Low complexity" evidence="1">
    <location>
        <begin position="24"/>
        <end position="34"/>
    </location>
</feature>
<reference evidence="2" key="1">
    <citation type="submission" date="2021-01" db="EMBL/GenBank/DDBJ databases">
        <title>Adiantum capillus-veneris genome.</title>
        <authorList>
            <person name="Fang Y."/>
            <person name="Liao Q."/>
        </authorList>
    </citation>
    <scope>NUCLEOTIDE SEQUENCE</scope>
    <source>
        <strain evidence="2">H3</strain>
        <tissue evidence="2">Leaf</tissue>
    </source>
</reference>
<evidence type="ECO:0000313" key="2">
    <source>
        <dbReference type="EMBL" id="KAI5073129.1"/>
    </source>
</evidence>
<proteinExistence type="predicted"/>
<dbReference type="Proteomes" id="UP000886520">
    <property type="component" value="Chromosome 11"/>
</dbReference>
<feature type="region of interest" description="Disordered" evidence="1">
    <location>
        <begin position="1"/>
        <end position="34"/>
    </location>
</feature>
<comment type="caution">
    <text evidence="2">The sequence shown here is derived from an EMBL/GenBank/DDBJ whole genome shotgun (WGS) entry which is preliminary data.</text>
</comment>
<gene>
    <name evidence="2" type="ORF">GOP47_0011142</name>
</gene>
<accession>A0A9D4US75</accession>
<evidence type="ECO:0000256" key="1">
    <source>
        <dbReference type="SAM" id="MobiDB-lite"/>
    </source>
</evidence>
<evidence type="ECO:0000313" key="3">
    <source>
        <dbReference type="Proteomes" id="UP000886520"/>
    </source>
</evidence>
<sequence>MPTLTRYPRSPPCLEQLPAPPVGPALAPSNPPSSSALTVALSKIPKHPHPSLLQVTFLLQWQHWCITGETSSPPL</sequence>
<protein>
    <submittedName>
        <fullName evidence="2">Uncharacterized protein</fullName>
    </submittedName>
</protein>